<name>A0A0R2QH78_9ACTN</name>
<dbReference type="CDD" id="cd02440">
    <property type="entry name" value="AdoMet_MTases"/>
    <property type="match status" value="1"/>
</dbReference>
<dbReference type="GO" id="GO:0008757">
    <property type="term" value="F:S-adenosylmethionine-dependent methyltransferase activity"/>
    <property type="evidence" value="ECO:0007669"/>
    <property type="project" value="InterPro"/>
</dbReference>
<dbReference type="InterPro" id="IPR050508">
    <property type="entry name" value="Methyltransf_Superfamily"/>
</dbReference>
<proteinExistence type="predicted"/>
<dbReference type="Proteomes" id="UP000051017">
    <property type="component" value="Unassembled WGS sequence"/>
</dbReference>
<accession>A0A0R2QH78</accession>
<dbReference type="Gene3D" id="3.40.50.150">
    <property type="entry name" value="Vaccinia Virus protein VP39"/>
    <property type="match status" value="1"/>
</dbReference>
<dbReference type="InterPro" id="IPR029063">
    <property type="entry name" value="SAM-dependent_MTases_sf"/>
</dbReference>
<organism evidence="2 3">
    <name type="scientific">Acidimicrobiia bacterium BACL6 MAG-120924-bin43</name>
    <dbReference type="NCBI Taxonomy" id="1655583"/>
    <lineage>
        <taxon>Bacteria</taxon>
        <taxon>Bacillati</taxon>
        <taxon>Actinomycetota</taxon>
        <taxon>Acidimicrobiia</taxon>
        <taxon>acIV cluster</taxon>
    </lineage>
</organism>
<evidence type="ECO:0000259" key="1">
    <source>
        <dbReference type="Pfam" id="PF08241"/>
    </source>
</evidence>
<evidence type="ECO:0000313" key="2">
    <source>
        <dbReference type="EMBL" id="KRO49585.1"/>
    </source>
</evidence>
<gene>
    <name evidence="2" type="ORF">ABR75_08270</name>
</gene>
<sequence>MTKQRDAKKRAQFVPWRSAGNRTEIGGSADEIVRSTGWVFNNETGSALTLEEFVTTGNKEAKRYMRQFGFEAERLAPLTLLEIGSGIGRMTASFTEQCAHVVAADVDAAFLERCRETVGKHGRADRLTTTHVQDGCTLALSDDSVDIAFSYITLQHCQRNDALGLLREAVRVTRSGGTVILNYRSWVLSDVLLIPAGILVRLLWRMPAIGKRISGTRWATRFGWQANRLSPDEVLQDIIDHSQKSLTEIRIYHSPFQVRHVSHSNVQVKSLKRVNRSHWWLVATVRSS</sequence>
<feature type="domain" description="Methyltransferase type 11" evidence="1">
    <location>
        <begin position="81"/>
        <end position="181"/>
    </location>
</feature>
<dbReference type="AlphaFoldDB" id="A0A0R2QH78"/>
<evidence type="ECO:0000313" key="3">
    <source>
        <dbReference type="Proteomes" id="UP000051017"/>
    </source>
</evidence>
<comment type="caution">
    <text evidence="2">The sequence shown here is derived from an EMBL/GenBank/DDBJ whole genome shotgun (WGS) entry which is preliminary data.</text>
</comment>
<dbReference type="InterPro" id="IPR013216">
    <property type="entry name" value="Methyltransf_11"/>
</dbReference>
<dbReference type="SUPFAM" id="SSF53335">
    <property type="entry name" value="S-adenosyl-L-methionine-dependent methyltransferases"/>
    <property type="match status" value="1"/>
</dbReference>
<dbReference type="Pfam" id="PF08241">
    <property type="entry name" value="Methyltransf_11"/>
    <property type="match status" value="1"/>
</dbReference>
<reference evidence="2 3" key="1">
    <citation type="submission" date="2015-10" db="EMBL/GenBank/DDBJ databases">
        <title>Metagenome-Assembled Genomes uncover a global brackish microbiome.</title>
        <authorList>
            <person name="Hugerth L.W."/>
            <person name="Larsson J."/>
            <person name="Alneberg J."/>
            <person name="Lindh M.V."/>
            <person name="Legrand C."/>
            <person name="Pinhassi J."/>
            <person name="Andersson A.F."/>
        </authorList>
    </citation>
    <scope>NUCLEOTIDE SEQUENCE [LARGE SCALE GENOMIC DNA]</scope>
    <source>
        <strain evidence="2">BACL6 MAG-120924-bin43</strain>
    </source>
</reference>
<protein>
    <recommendedName>
        <fullName evidence="1">Methyltransferase type 11 domain-containing protein</fullName>
    </recommendedName>
</protein>
<dbReference type="EMBL" id="LIBJ01000001">
    <property type="protein sequence ID" value="KRO49585.1"/>
    <property type="molecule type" value="Genomic_DNA"/>
</dbReference>
<dbReference type="PANTHER" id="PTHR42912">
    <property type="entry name" value="METHYLTRANSFERASE"/>
    <property type="match status" value="1"/>
</dbReference>